<protein>
    <submittedName>
        <fullName evidence="3">Uncharacterized protein</fullName>
    </submittedName>
</protein>
<dbReference type="RefSeq" id="WP_247955696.1">
    <property type="nucleotide sequence ID" value="NZ_CP078077.1"/>
</dbReference>
<evidence type="ECO:0000313" key="3">
    <source>
        <dbReference type="EMBL" id="UPL14898.1"/>
    </source>
</evidence>
<evidence type="ECO:0000313" key="4">
    <source>
        <dbReference type="Proteomes" id="UP000831963"/>
    </source>
</evidence>
<reference evidence="3 4" key="1">
    <citation type="submission" date="2021-06" db="EMBL/GenBank/DDBJ databases">
        <title>Genome-based taxonomic framework of Microbacterium strains isolated from marine environment, the description of four new species and reclassification of four preexisting species.</title>
        <authorList>
            <person name="Lee S.D."/>
            <person name="Kim S.-M."/>
            <person name="Byeon Y.-S."/>
            <person name="Yang H.L."/>
            <person name="Kim I.S."/>
        </authorList>
    </citation>
    <scope>NUCLEOTIDE SEQUENCE [LARGE SCALE GENOMIC DNA]</scope>
    <source>
        <strain evidence="3 4">SSW1-36</strain>
    </source>
</reference>
<evidence type="ECO:0000256" key="2">
    <source>
        <dbReference type="SAM" id="SignalP"/>
    </source>
</evidence>
<feature type="region of interest" description="Disordered" evidence="1">
    <location>
        <begin position="24"/>
        <end position="53"/>
    </location>
</feature>
<keyword evidence="4" id="KW-1185">Reference proteome</keyword>
<dbReference type="PROSITE" id="PS51257">
    <property type="entry name" value="PROKAR_LIPOPROTEIN"/>
    <property type="match status" value="1"/>
</dbReference>
<feature type="chain" id="PRO_5047311835" evidence="2">
    <location>
        <begin position="25"/>
        <end position="201"/>
    </location>
</feature>
<sequence length="201" mass="21006">MRTPVRSAALLVAAALTLTGCSTLIPTPQETSGSSSEVEAEETTAGELDGVPATGATIAGDGYTFIAPAGWEDPQQEIPGFDPDSFAADLQDADGFADNVNVLKSPVGVVTPDQVETLGLKELETVGATDVVVHDRVVVADSESAHISAAMSSEGVSYVVDQYYVSSADQTYVVTFSFSDTVPAVERQQTAESVLVTWTWV</sequence>
<proteinExistence type="predicted"/>
<dbReference type="Proteomes" id="UP000831963">
    <property type="component" value="Chromosome"/>
</dbReference>
<gene>
    <name evidence="3" type="ORF">KV396_10560</name>
</gene>
<accession>A0ABY4IQB4</accession>
<organism evidence="3 4">
    <name type="scientific">Microbacterium galbinum</name>
    <dbReference type="NCBI Taxonomy" id="2851646"/>
    <lineage>
        <taxon>Bacteria</taxon>
        <taxon>Bacillati</taxon>
        <taxon>Actinomycetota</taxon>
        <taxon>Actinomycetes</taxon>
        <taxon>Micrococcales</taxon>
        <taxon>Microbacteriaceae</taxon>
        <taxon>Microbacterium</taxon>
    </lineage>
</organism>
<keyword evidence="2" id="KW-0732">Signal</keyword>
<dbReference type="Gene3D" id="3.40.1000.10">
    <property type="entry name" value="Mog1/PsbP, alpha/beta/alpha sandwich"/>
    <property type="match status" value="1"/>
</dbReference>
<name>A0ABY4IQB4_9MICO</name>
<evidence type="ECO:0000256" key="1">
    <source>
        <dbReference type="SAM" id="MobiDB-lite"/>
    </source>
</evidence>
<dbReference type="EMBL" id="CP078077">
    <property type="protein sequence ID" value="UPL14898.1"/>
    <property type="molecule type" value="Genomic_DNA"/>
</dbReference>
<feature type="signal peptide" evidence="2">
    <location>
        <begin position="1"/>
        <end position="24"/>
    </location>
</feature>